<evidence type="ECO:0000313" key="1">
    <source>
        <dbReference type="EMBL" id="CAK7899452.1"/>
    </source>
</evidence>
<reference evidence="1" key="1">
    <citation type="submission" date="2024-01" db="EMBL/GenBank/DDBJ databases">
        <authorList>
            <person name="Webb A."/>
        </authorList>
    </citation>
    <scope>NUCLEOTIDE SEQUENCE</scope>
    <source>
        <strain evidence="1">Pm1</strain>
    </source>
</reference>
<dbReference type="Proteomes" id="UP001162060">
    <property type="component" value="Unassembled WGS sequence"/>
</dbReference>
<name>A0AAV1T325_9STRA</name>
<protein>
    <submittedName>
        <fullName evidence="1">Uncharacterized protein</fullName>
    </submittedName>
</protein>
<accession>A0AAV1T325</accession>
<comment type="caution">
    <text evidence="1">The sequence shown here is derived from an EMBL/GenBank/DDBJ whole genome shotgun (WGS) entry which is preliminary data.</text>
</comment>
<gene>
    <name evidence="1" type="ORF">PM001_LOCUS1876</name>
</gene>
<dbReference type="AlphaFoldDB" id="A0AAV1T325"/>
<sequence>MSECAEWKVDGKWTEGCSHERMSREGKSKLENRHGRRGFCFSEKSTDLRTFQHRGVPEKVRLGCVSRFFVTPLDVERVGLIISIGRLIRYLTCFSRNDVNGGLSASLSDVVQCF</sequence>
<organism evidence="1 2">
    <name type="scientific">Peronospora matthiolae</name>
    <dbReference type="NCBI Taxonomy" id="2874970"/>
    <lineage>
        <taxon>Eukaryota</taxon>
        <taxon>Sar</taxon>
        <taxon>Stramenopiles</taxon>
        <taxon>Oomycota</taxon>
        <taxon>Peronosporomycetes</taxon>
        <taxon>Peronosporales</taxon>
        <taxon>Peronosporaceae</taxon>
        <taxon>Peronospora</taxon>
    </lineage>
</organism>
<dbReference type="EMBL" id="CAKLBY020000016">
    <property type="protein sequence ID" value="CAK7899452.1"/>
    <property type="molecule type" value="Genomic_DNA"/>
</dbReference>
<evidence type="ECO:0000313" key="2">
    <source>
        <dbReference type="Proteomes" id="UP001162060"/>
    </source>
</evidence>
<proteinExistence type="predicted"/>